<evidence type="ECO:0000256" key="6">
    <source>
        <dbReference type="PROSITE-ProRule" id="PRU00042"/>
    </source>
</evidence>
<evidence type="ECO:0000256" key="3">
    <source>
        <dbReference type="ARBA" id="ARBA00022771"/>
    </source>
</evidence>
<keyword evidence="3 6" id="KW-0863">Zinc-finger</keyword>
<evidence type="ECO:0000313" key="10">
    <source>
        <dbReference type="Proteomes" id="UP000624244"/>
    </source>
</evidence>
<dbReference type="PANTHER" id="PTHR14003:SF19">
    <property type="entry name" value="YY2 TRANSCRIPTION FACTOR"/>
    <property type="match status" value="1"/>
</dbReference>
<feature type="region of interest" description="Disordered" evidence="7">
    <location>
        <begin position="1"/>
        <end position="71"/>
    </location>
</feature>
<reference evidence="9" key="1">
    <citation type="submission" date="2019-11" db="EMBL/GenBank/DDBJ databases">
        <title>Bipolaris sorokiniana Genome sequencing.</title>
        <authorList>
            <person name="Wang H."/>
        </authorList>
    </citation>
    <scope>NUCLEOTIDE SEQUENCE</scope>
</reference>
<sequence>MLYPDQPTPPFKSPYQLRAPETGALMESPYPSPGRGESRSKYPQGLGLYEVQPTFPNGLPPSPQPSPNWNGQLANVSSPGDFANPYHSGAFDYPVSRSPLPWSSAQVSPRSSLSYTREMSAFSHDGSEHAYPSSVKVETPGWSPQVHFSTDGPGHVHEIANSRQPSLTVAPERLSTGMYTYENAYPSPVLLRSEPNHMYNYNDVVYERAPSEGSMHSPQSRKARPSLAVTAIQRRQTRNRRHTDPAHAAYLCEFCPDKGFARKHNLTQHMLIHEAVRRKDHVCPYEACGKEFVRRADLIRHDECVHKKKRPWQCEKCSAMFGRKDTLTRHKSDGCSRRTEVMSSGIVNSHL</sequence>
<dbReference type="GO" id="GO:0000785">
    <property type="term" value="C:chromatin"/>
    <property type="evidence" value="ECO:0007669"/>
    <property type="project" value="TreeGrafter"/>
</dbReference>
<dbReference type="PROSITE" id="PS00028">
    <property type="entry name" value="ZINC_FINGER_C2H2_1"/>
    <property type="match status" value="1"/>
</dbReference>
<dbReference type="Gene3D" id="3.30.160.60">
    <property type="entry name" value="Classic Zinc Finger"/>
    <property type="match status" value="2"/>
</dbReference>
<dbReference type="GO" id="GO:0000981">
    <property type="term" value="F:DNA-binding transcription factor activity, RNA polymerase II-specific"/>
    <property type="evidence" value="ECO:0007669"/>
    <property type="project" value="TreeGrafter"/>
</dbReference>
<comment type="caution">
    <text evidence="9">The sequence shown here is derived from an EMBL/GenBank/DDBJ whole genome shotgun (WGS) entry which is preliminary data.</text>
</comment>
<evidence type="ECO:0000256" key="2">
    <source>
        <dbReference type="ARBA" id="ARBA00022737"/>
    </source>
</evidence>
<keyword evidence="2" id="KW-0677">Repeat</keyword>
<organism evidence="9 10">
    <name type="scientific">Cochliobolus sativus</name>
    <name type="common">Common root rot and spot blotch fungus</name>
    <name type="synonym">Bipolaris sorokiniana</name>
    <dbReference type="NCBI Taxonomy" id="45130"/>
    <lineage>
        <taxon>Eukaryota</taxon>
        <taxon>Fungi</taxon>
        <taxon>Dikarya</taxon>
        <taxon>Ascomycota</taxon>
        <taxon>Pezizomycotina</taxon>
        <taxon>Dothideomycetes</taxon>
        <taxon>Pleosporomycetidae</taxon>
        <taxon>Pleosporales</taxon>
        <taxon>Pleosporineae</taxon>
        <taxon>Pleosporaceae</taxon>
        <taxon>Bipolaris</taxon>
    </lineage>
</organism>
<protein>
    <recommendedName>
        <fullName evidence="5">C2H2 type master regulator of conidiophore development brlA</fullName>
    </recommendedName>
</protein>
<accession>A0A8H6DR82</accession>
<evidence type="ECO:0000313" key="9">
    <source>
        <dbReference type="EMBL" id="KAF5845189.1"/>
    </source>
</evidence>
<evidence type="ECO:0000256" key="7">
    <source>
        <dbReference type="SAM" id="MobiDB-lite"/>
    </source>
</evidence>
<dbReference type="InterPro" id="IPR036236">
    <property type="entry name" value="Znf_C2H2_sf"/>
</dbReference>
<dbReference type="GO" id="GO:0000978">
    <property type="term" value="F:RNA polymerase II cis-regulatory region sequence-specific DNA binding"/>
    <property type="evidence" value="ECO:0007669"/>
    <property type="project" value="TreeGrafter"/>
</dbReference>
<dbReference type="PROSITE" id="PS50157">
    <property type="entry name" value="ZINC_FINGER_C2H2_2"/>
    <property type="match status" value="1"/>
</dbReference>
<feature type="compositionally biased region" description="Pro residues" evidence="7">
    <location>
        <begin position="1"/>
        <end position="12"/>
    </location>
</feature>
<keyword evidence="1" id="KW-0479">Metal-binding</keyword>
<evidence type="ECO:0000259" key="8">
    <source>
        <dbReference type="PROSITE" id="PS50157"/>
    </source>
</evidence>
<evidence type="ECO:0000256" key="5">
    <source>
        <dbReference type="ARBA" id="ARBA00044085"/>
    </source>
</evidence>
<dbReference type="SMART" id="SM00355">
    <property type="entry name" value="ZnF_C2H2"/>
    <property type="match status" value="3"/>
</dbReference>
<dbReference type="PANTHER" id="PTHR14003">
    <property type="entry name" value="TRANSCRIPTIONAL REPRESSOR PROTEIN YY"/>
    <property type="match status" value="1"/>
</dbReference>
<dbReference type="AlphaFoldDB" id="A0A8H6DR82"/>
<dbReference type="GO" id="GO:0005667">
    <property type="term" value="C:transcription regulator complex"/>
    <property type="evidence" value="ECO:0007669"/>
    <property type="project" value="TreeGrafter"/>
</dbReference>
<name>A0A8H6DR82_COCSA</name>
<keyword evidence="4" id="KW-0862">Zinc</keyword>
<evidence type="ECO:0000256" key="4">
    <source>
        <dbReference type="ARBA" id="ARBA00022833"/>
    </source>
</evidence>
<evidence type="ECO:0000256" key="1">
    <source>
        <dbReference type="ARBA" id="ARBA00022723"/>
    </source>
</evidence>
<dbReference type="EMBL" id="WNKQ01000020">
    <property type="protein sequence ID" value="KAF5845189.1"/>
    <property type="molecule type" value="Genomic_DNA"/>
</dbReference>
<dbReference type="InterPro" id="IPR013087">
    <property type="entry name" value="Znf_C2H2_type"/>
</dbReference>
<dbReference type="GO" id="GO:0008270">
    <property type="term" value="F:zinc ion binding"/>
    <property type="evidence" value="ECO:0007669"/>
    <property type="project" value="UniProtKB-KW"/>
</dbReference>
<feature type="domain" description="C2H2-type" evidence="8">
    <location>
        <begin position="281"/>
        <end position="311"/>
    </location>
</feature>
<dbReference type="Proteomes" id="UP000624244">
    <property type="component" value="Unassembled WGS sequence"/>
</dbReference>
<dbReference type="SUPFAM" id="SSF57667">
    <property type="entry name" value="beta-beta-alpha zinc fingers"/>
    <property type="match status" value="1"/>
</dbReference>
<gene>
    <name evidence="9" type="ORF">GGP41_001274</name>
</gene>
<proteinExistence type="predicted"/>
<dbReference type="OMA" id="HTDPAHA"/>